<organism evidence="1 2">
    <name type="scientific">Kistimonas scapharcae</name>
    <dbReference type="NCBI Taxonomy" id="1036133"/>
    <lineage>
        <taxon>Bacteria</taxon>
        <taxon>Pseudomonadati</taxon>
        <taxon>Pseudomonadota</taxon>
        <taxon>Gammaproteobacteria</taxon>
        <taxon>Oceanospirillales</taxon>
        <taxon>Endozoicomonadaceae</taxon>
        <taxon>Kistimonas</taxon>
    </lineage>
</organism>
<sequence length="225" mass="26488">MESDYVRDAFYRVAFFNEFNDGKERRLLKWTSPLRIHIFSAIGDPALHEKLIQEQMNILSEHTQLPMYIEPEREKANVLIYFMNQTEFNRAINTDKNPHLSHSLCTFNILANRNGQIVKAWILIPEDLARSYGRLQSCVIEEMTQIMGLTNDVDDLYPSIFNDSSIFQQLTPLDKYLLHILYDKRLKPGVNWNEVLDTIYHIIHSQVDAPHNHTEKTLYLHTQQQ</sequence>
<gene>
    <name evidence="1" type="ORF">GCM10023116_47290</name>
</gene>
<accession>A0ABP8VBQ0</accession>
<evidence type="ECO:0000313" key="2">
    <source>
        <dbReference type="Proteomes" id="UP001500604"/>
    </source>
</evidence>
<keyword evidence="2" id="KW-1185">Reference proteome</keyword>
<protein>
    <submittedName>
        <fullName evidence="1">DUF2927 domain-containing protein</fullName>
    </submittedName>
</protein>
<dbReference type="Pfam" id="PF11150">
    <property type="entry name" value="DUF2927"/>
    <property type="match status" value="1"/>
</dbReference>
<proteinExistence type="predicted"/>
<name>A0ABP8VBQ0_9GAMM</name>
<dbReference type="Proteomes" id="UP001500604">
    <property type="component" value="Unassembled WGS sequence"/>
</dbReference>
<reference evidence="2" key="1">
    <citation type="journal article" date="2019" name="Int. J. Syst. Evol. Microbiol.">
        <title>The Global Catalogue of Microorganisms (GCM) 10K type strain sequencing project: providing services to taxonomists for standard genome sequencing and annotation.</title>
        <authorList>
            <consortium name="The Broad Institute Genomics Platform"/>
            <consortium name="The Broad Institute Genome Sequencing Center for Infectious Disease"/>
            <person name="Wu L."/>
            <person name="Ma J."/>
        </authorList>
    </citation>
    <scope>NUCLEOTIDE SEQUENCE [LARGE SCALE GENOMIC DNA]</scope>
    <source>
        <strain evidence="2">JCM 17805</strain>
    </source>
</reference>
<comment type="caution">
    <text evidence="1">The sequence shown here is derived from an EMBL/GenBank/DDBJ whole genome shotgun (WGS) entry which is preliminary data.</text>
</comment>
<evidence type="ECO:0000313" key="1">
    <source>
        <dbReference type="EMBL" id="GAA4652445.1"/>
    </source>
</evidence>
<dbReference type="EMBL" id="BAABFL010000475">
    <property type="protein sequence ID" value="GAA4652445.1"/>
    <property type="molecule type" value="Genomic_DNA"/>
</dbReference>
<dbReference type="InterPro" id="IPR021323">
    <property type="entry name" value="DUF2927"/>
</dbReference>